<proteinExistence type="inferred from homology"/>
<name>A0ABP0ZHH9_9ASCO</name>
<gene>
    <name evidence="5" type="ORF">LODBEIA_P18430</name>
</gene>
<comment type="similarity">
    <text evidence="1">Belongs to the OPI10 family.</text>
</comment>
<dbReference type="Pfam" id="PF05603">
    <property type="entry name" value="Hikeshi-like_N"/>
    <property type="match status" value="1"/>
</dbReference>
<dbReference type="Pfam" id="PF21057">
    <property type="entry name" value="Hikeshi-like_C"/>
    <property type="match status" value="1"/>
</dbReference>
<dbReference type="EMBL" id="OZ022406">
    <property type="protein sequence ID" value="CAK9437465.1"/>
    <property type="molecule type" value="Genomic_DNA"/>
</dbReference>
<evidence type="ECO:0008006" key="7">
    <source>
        <dbReference type="Google" id="ProtNLM"/>
    </source>
</evidence>
<evidence type="ECO:0000256" key="1">
    <source>
        <dbReference type="ARBA" id="ARBA00006623"/>
    </source>
</evidence>
<feature type="domain" description="Hikeshi-like N-terminal" evidence="3">
    <location>
        <begin position="10"/>
        <end position="167"/>
    </location>
</feature>
<sequence>MSTNNVFGAICSGRPIILAQQVDTTKYMISIPNASKVHYVTIFLLPNSPFVDPNLTALVYFQTPSSPAQLQQQQPQQSSSPEFRLLGALNPEKPSAIYKLNNLAAGSGASQAANRSSNSNGGMDLDMGDGDAAANAKIDPNDPFTINIGISIEPTAQAEQTIAQARADHTGLVLARNTPASVAAKDPNSTAVLANKIVGHAYNYLASFIDASGKVPIKAFDNWWEKFKTKLQNNPNFLNEIQE</sequence>
<dbReference type="Proteomes" id="UP001497383">
    <property type="component" value="Chromosome 2"/>
</dbReference>
<evidence type="ECO:0000256" key="2">
    <source>
        <dbReference type="SAM" id="MobiDB-lite"/>
    </source>
</evidence>
<evidence type="ECO:0000259" key="4">
    <source>
        <dbReference type="Pfam" id="PF21057"/>
    </source>
</evidence>
<evidence type="ECO:0000259" key="3">
    <source>
        <dbReference type="Pfam" id="PF05603"/>
    </source>
</evidence>
<feature type="domain" description="Hikeshi-like C-terminal" evidence="4">
    <location>
        <begin position="189"/>
        <end position="240"/>
    </location>
</feature>
<dbReference type="RefSeq" id="XP_066828781.1">
    <property type="nucleotide sequence ID" value="XM_066971776.1"/>
</dbReference>
<feature type="region of interest" description="Disordered" evidence="2">
    <location>
        <begin position="109"/>
        <end position="128"/>
    </location>
</feature>
<dbReference type="GeneID" id="92207039"/>
<organism evidence="5 6">
    <name type="scientific">Lodderomyces beijingensis</name>
    <dbReference type="NCBI Taxonomy" id="1775926"/>
    <lineage>
        <taxon>Eukaryota</taxon>
        <taxon>Fungi</taxon>
        <taxon>Dikarya</taxon>
        <taxon>Ascomycota</taxon>
        <taxon>Saccharomycotina</taxon>
        <taxon>Pichiomycetes</taxon>
        <taxon>Debaryomycetaceae</taxon>
        <taxon>Candida/Lodderomyces clade</taxon>
        <taxon>Lodderomyces</taxon>
    </lineage>
</organism>
<dbReference type="InterPro" id="IPR008493">
    <property type="entry name" value="Hikeshi-like_N"/>
</dbReference>
<evidence type="ECO:0000313" key="6">
    <source>
        <dbReference type="Proteomes" id="UP001497383"/>
    </source>
</evidence>
<reference evidence="5 6" key="1">
    <citation type="submission" date="2024-03" db="EMBL/GenBank/DDBJ databases">
        <authorList>
            <person name="Brejova B."/>
        </authorList>
    </citation>
    <scope>NUCLEOTIDE SEQUENCE [LARGE SCALE GENOMIC DNA]</scope>
    <source>
        <strain evidence="5 6">CBS 14171</strain>
    </source>
</reference>
<protein>
    <recommendedName>
        <fullName evidence="7">Hikeshi-like domain-containing protein</fullName>
    </recommendedName>
</protein>
<dbReference type="InterPro" id="IPR031318">
    <property type="entry name" value="OPI10"/>
</dbReference>
<keyword evidence="6" id="KW-1185">Reference proteome</keyword>
<accession>A0ABP0ZHH9</accession>
<dbReference type="PANTHER" id="PTHR12925:SF0">
    <property type="entry name" value="PROTEIN HIKESHI"/>
    <property type="match status" value="1"/>
</dbReference>
<evidence type="ECO:0000313" key="5">
    <source>
        <dbReference type="EMBL" id="CAK9437465.1"/>
    </source>
</evidence>
<dbReference type="PANTHER" id="PTHR12925">
    <property type="entry name" value="HIKESHI FAMILY MEMBER"/>
    <property type="match status" value="1"/>
</dbReference>
<dbReference type="InterPro" id="IPR048364">
    <property type="entry name" value="Hikeshi-like_C"/>
</dbReference>